<dbReference type="EMBL" id="CP028271">
    <property type="protein sequence ID" value="QHM72910.1"/>
    <property type="molecule type" value="Genomic_DNA"/>
</dbReference>
<keyword evidence="1" id="KW-1133">Transmembrane helix</keyword>
<evidence type="ECO:0008006" key="4">
    <source>
        <dbReference type="Google" id="ProtNLM"/>
    </source>
</evidence>
<feature type="transmembrane region" description="Helical" evidence="1">
    <location>
        <begin position="68"/>
        <end position="88"/>
    </location>
</feature>
<evidence type="ECO:0000313" key="3">
    <source>
        <dbReference type="Proteomes" id="UP000464053"/>
    </source>
</evidence>
<dbReference type="AlphaFoldDB" id="A0A6P1Q1Q3"/>
<dbReference type="RefSeq" id="WP_160622677.1">
    <property type="nucleotide sequence ID" value="NZ_CP028271.1"/>
</dbReference>
<organism evidence="2 3">
    <name type="scientific">Mixta intestinalis</name>
    <dbReference type="NCBI Taxonomy" id="1615494"/>
    <lineage>
        <taxon>Bacteria</taxon>
        <taxon>Pseudomonadati</taxon>
        <taxon>Pseudomonadota</taxon>
        <taxon>Gammaproteobacteria</taxon>
        <taxon>Enterobacterales</taxon>
        <taxon>Erwiniaceae</taxon>
        <taxon>Mixta</taxon>
    </lineage>
</organism>
<proteinExistence type="predicted"/>
<keyword evidence="1" id="KW-0812">Transmembrane</keyword>
<evidence type="ECO:0000313" key="2">
    <source>
        <dbReference type="EMBL" id="QHM72910.1"/>
    </source>
</evidence>
<dbReference type="Proteomes" id="UP000464053">
    <property type="component" value="Chromosome"/>
</dbReference>
<dbReference type="KEGG" id="mint:C7M51_03251"/>
<name>A0A6P1Q1Q3_9GAMM</name>
<gene>
    <name evidence="2" type="ORF">C7M51_03251</name>
</gene>
<accession>A0A6P1Q1Q3</accession>
<keyword evidence="3" id="KW-1185">Reference proteome</keyword>
<keyword evidence="1" id="KW-0472">Membrane</keyword>
<protein>
    <recommendedName>
        <fullName evidence="4">DUF5862 domain-containing protein</fullName>
    </recommendedName>
</protein>
<sequence length="108" mass="11151">MRQLSFNEMTTVAGGEGNSFFDFIWDRLHTAALGGVAAAVTGAAIGWVHGGKNTGYLGLSIIGHPVGALTGAIIGGIGGVIGGLLVSYEFCYNMAMQAFDSIRKGKIE</sequence>
<reference evidence="2 3" key="1">
    <citation type="submission" date="2018-03" db="EMBL/GenBank/DDBJ databases">
        <title>Pantoea intestinalis SRCM103226 isolated form the mealworm.</title>
        <authorList>
            <person name="Jeong D.-Y."/>
            <person name="Kim J.W."/>
        </authorList>
    </citation>
    <scope>NUCLEOTIDE SEQUENCE [LARGE SCALE GENOMIC DNA]</scope>
    <source>
        <strain evidence="2 3">SRCM103226</strain>
    </source>
</reference>
<feature type="transmembrane region" description="Helical" evidence="1">
    <location>
        <begin position="28"/>
        <end position="48"/>
    </location>
</feature>
<evidence type="ECO:0000256" key="1">
    <source>
        <dbReference type="SAM" id="Phobius"/>
    </source>
</evidence>